<comment type="caution">
    <text evidence="1">The sequence shown here is derived from an EMBL/GenBank/DDBJ whole genome shotgun (WGS) entry which is preliminary data.</text>
</comment>
<accession>A0AAN8AJK3</accession>
<protein>
    <submittedName>
        <fullName evidence="1">Uncharacterized protein</fullName>
    </submittedName>
</protein>
<reference evidence="1 2" key="1">
    <citation type="journal article" date="2023" name="Genes (Basel)">
        <title>Chromosome-Level Genome Assembly and Circadian Gene Repertoire of the Patagonia Blennie Eleginops maclovinus-The Closest Ancestral Proxy of Antarctic Cryonotothenioids.</title>
        <authorList>
            <person name="Cheng C.C."/>
            <person name="Rivera-Colon A.G."/>
            <person name="Minhas B.F."/>
            <person name="Wilson L."/>
            <person name="Rayamajhi N."/>
            <person name="Vargas-Chacoff L."/>
            <person name="Catchen J.M."/>
        </authorList>
    </citation>
    <scope>NUCLEOTIDE SEQUENCE [LARGE SCALE GENOMIC DNA]</scope>
    <source>
        <strain evidence="1">JMC-PN-2008</strain>
    </source>
</reference>
<name>A0AAN8AJK3_ELEMC</name>
<organism evidence="1 2">
    <name type="scientific">Eleginops maclovinus</name>
    <name type="common">Patagonian blennie</name>
    <name type="synonym">Eleginus maclovinus</name>
    <dbReference type="NCBI Taxonomy" id="56733"/>
    <lineage>
        <taxon>Eukaryota</taxon>
        <taxon>Metazoa</taxon>
        <taxon>Chordata</taxon>
        <taxon>Craniata</taxon>
        <taxon>Vertebrata</taxon>
        <taxon>Euteleostomi</taxon>
        <taxon>Actinopterygii</taxon>
        <taxon>Neopterygii</taxon>
        <taxon>Teleostei</taxon>
        <taxon>Neoteleostei</taxon>
        <taxon>Acanthomorphata</taxon>
        <taxon>Eupercaria</taxon>
        <taxon>Perciformes</taxon>
        <taxon>Notothenioidei</taxon>
        <taxon>Eleginopidae</taxon>
        <taxon>Eleginops</taxon>
    </lineage>
</organism>
<sequence>MAGLSPSPPSLPQSGHLSSCGCPSNAFKWVKPSTSASAPWDTAQASVLQRHTTTGQRGSVLARPHKAEGLIHAELGRNRKN</sequence>
<dbReference type="Proteomes" id="UP001346869">
    <property type="component" value="Unassembled WGS sequence"/>
</dbReference>
<evidence type="ECO:0000313" key="1">
    <source>
        <dbReference type="EMBL" id="KAK5864986.1"/>
    </source>
</evidence>
<dbReference type="AlphaFoldDB" id="A0AAN8AJK3"/>
<reference evidence="1 2" key="2">
    <citation type="journal article" date="2023" name="Mol. Biol. Evol.">
        <title>Genomics of Secondarily Temperate Adaptation in the Only Non-Antarctic Icefish.</title>
        <authorList>
            <person name="Rivera-Colon A.G."/>
            <person name="Rayamajhi N."/>
            <person name="Minhas B.F."/>
            <person name="Madrigal G."/>
            <person name="Bilyk K.T."/>
            <person name="Yoon V."/>
            <person name="Hune M."/>
            <person name="Gregory S."/>
            <person name="Cheng C.H.C."/>
            <person name="Catchen J.M."/>
        </authorList>
    </citation>
    <scope>NUCLEOTIDE SEQUENCE [LARGE SCALE GENOMIC DNA]</scope>
    <source>
        <strain evidence="1">JMC-PN-2008</strain>
    </source>
</reference>
<keyword evidence="2" id="KW-1185">Reference proteome</keyword>
<dbReference type="EMBL" id="JAUZQC010000010">
    <property type="protein sequence ID" value="KAK5864986.1"/>
    <property type="molecule type" value="Genomic_DNA"/>
</dbReference>
<evidence type="ECO:0000313" key="2">
    <source>
        <dbReference type="Proteomes" id="UP001346869"/>
    </source>
</evidence>
<gene>
    <name evidence="1" type="ORF">PBY51_016182</name>
</gene>
<proteinExistence type="predicted"/>